<dbReference type="EMBL" id="GBRH01260388">
    <property type="protein sequence ID" value="JAD37507.1"/>
    <property type="molecule type" value="Transcribed_RNA"/>
</dbReference>
<protein>
    <submittedName>
        <fullName evidence="1">Uncharacterized protein</fullName>
    </submittedName>
</protein>
<reference evidence="1" key="1">
    <citation type="submission" date="2014-09" db="EMBL/GenBank/DDBJ databases">
        <authorList>
            <person name="Magalhaes I.L.F."/>
            <person name="Oliveira U."/>
            <person name="Santos F.R."/>
            <person name="Vidigal T.H.D.A."/>
            <person name="Brescovit A.D."/>
            <person name="Santos A.J."/>
        </authorList>
    </citation>
    <scope>NUCLEOTIDE SEQUENCE</scope>
    <source>
        <tissue evidence="1">Shoot tissue taken approximately 20 cm above the soil surface</tissue>
    </source>
</reference>
<evidence type="ECO:0000313" key="1">
    <source>
        <dbReference type="EMBL" id="JAD37507.1"/>
    </source>
</evidence>
<proteinExistence type="predicted"/>
<reference evidence="1" key="2">
    <citation type="journal article" date="2015" name="Data Brief">
        <title>Shoot transcriptome of the giant reed, Arundo donax.</title>
        <authorList>
            <person name="Barrero R.A."/>
            <person name="Guerrero F.D."/>
            <person name="Moolhuijzen P."/>
            <person name="Goolsby J.A."/>
            <person name="Tidwell J."/>
            <person name="Bellgard S.E."/>
            <person name="Bellgard M.I."/>
        </authorList>
    </citation>
    <scope>NUCLEOTIDE SEQUENCE</scope>
    <source>
        <tissue evidence="1">Shoot tissue taken approximately 20 cm above the soil surface</tissue>
    </source>
</reference>
<organism evidence="1">
    <name type="scientific">Arundo donax</name>
    <name type="common">Giant reed</name>
    <name type="synonym">Donax arundinaceus</name>
    <dbReference type="NCBI Taxonomy" id="35708"/>
    <lineage>
        <taxon>Eukaryota</taxon>
        <taxon>Viridiplantae</taxon>
        <taxon>Streptophyta</taxon>
        <taxon>Embryophyta</taxon>
        <taxon>Tracheophyta</taxon>
        <taxon>Spermatophyta</taxon>
        <taxon>Magnoliopsida</taxon>
        <taxon>Liliopsida</taxon>
        <taxon>Poales</taxon>
        <taxon>Poaceae</taxon>
        <taxon>PACMAD clade</taxon>
        <taxon>Arundinoideae</taxon>
        <taxon>Arundineae</taxon>
        <taxon>Arundo</taxon>
    </lineage>
</organism>
<name>A0A0A8ZRQ7_ARUDO</name>
<sequence>MLIQATESVQYTTRF</sequence>
<accession>A0A0A8ZRQ7</accession>